<dbReference type="Gene3D" id="2.30.40.10">
    <property type="entry name" value="Urease, subunit C, domain 1"/>
    <property type="match status" value="1"/>
</dbReference>
<reference evidence="5" key="1">
    <citation type="submission" date="2018-06" db="EMBL/GenBank/DDBJ databases">
        <authorList>
            <person name="Zhirakovskaya E."/>
        </authorList>
    </citation>
    <scope>NUCLEOTIDE SEQUENCE</scope>
</reference>
<dbReference type="AlphaFoldDB" id="A0A3B0YGW5"/>
<dbReference type="GO" id="GO:0006221">
    <property type="term" value="P:pyrimidine nucleotide biosynthetic process"/>
    <property type="evidence" value="ECO:0007669"/>
    <property type="project" value="UniProtKB-KW"/>
</dbReference>
<dbReference type="InterPro" id="IPR004722">
    <property type="entry name" value="DHOase"/>
</dbReference>
<sequence>MTEANIHISGGHLVDPANGIDATTDLYLAGGRIAAVGKAPDGFTTEVTLDASGLHVVPGLVDLCARLRDPGQEHKATIDSECRAAAASGITTLCCPPDTTPIIDTPAVVELIRHRSLQTDAARVVTLGALTRDLKGEHLSEMAALKQAGCVGVSNALSPLASTQIERRAFEYAATFGLTVFIHADDPALSDNGCLHEGQLSTRLGLRGIPEAAETVAVARDLALIQQTGVRAHFCRLTTKHAVRMVARAQFDGLPVSADAAIPYLYLTELDASEFNPEFHFIPPLRTQNDRAGLIAGLQDGTLGALCSDHQPHEVDAKLAPFPATEPGASGLDTLLPLTLKLVQEKHLTLSEAIARVTCGPAAILNLPCGELGAGRVADICIFDAGEHWQVSRQTLLSQGKNTPFNGWEMPGQVRYTLRDGNIIFNRESR</sequence>
<feature type="domain" description="Amidohydrolase 3" evidence="3">
    <location>
        <begin position="345"/>
        <end position="425"/>
    </location>
</feature>
<evidence type="ECO:0000256" key="2">
    <source>
        <dbReference type="ARBA" id="ARBA00022975"/>
    </source>
</evidence>
<keyword evidence="1" id="KW-0862">Zinc</keyword>
<dbReference type="SUPFAM" id="SSF51338">
    <property type="entry name" value="Composite domain of metallo-dependent hydrolases"/>
    <property type="match status" value="1"/>
</dbReference>
<evidence type="ECO:0000256" key="1">
    <source>
        <dbReference type="ARBA" id="ARBA00022833"/>
    </source>
</evidence>
<dbReference type="InterPro" id="IPR032466">
    <property type="entry name" value="Metal_Hydrolase"/>
</dbReference>
<dbReference type="EC" id="3.5.2.3" evidence="5"/>
<dbReference type="PANTHER" id="PTHR43668">
    <property type="entry name" value="ALLANTOINASE"/>
    <property type="match status" value="1"/>
</dbReference>
<evidence type="ECO:0000259" key="3">
    <source>
        <dbReference type="Pfam" id="PF07969"/>
    </source>
</evidence>
<dbReference type="CDD" id="cd01317">
    <property type="entry name" value="DHOase_IIa"/>
    <property type="match status" value="1"/>
</dbReference>
<dbReference type="NCBIfam" id="NF005791">
    <property type="entry name" value="PRK07627.1"/>
    <property type="match status" value="1"/>
</dbReference>
<dbReference type="GO" id="GO:0004151">
    <property type="term" value="F:dihydroorotase activity"/>
    <property type="evidence" value="ECO:0007669"/>
    <property type="project" value="UniProtKB-EC"/>
</dbReference>
<dbReference type="SUPFAM" id="SSF51556">
    <property type="entry name" value="Metallo-dependent hydrolases"/>
    <property type="match status" value="1"/>
</dbReference>
<dbReference type="PANTHER" id="PTHR43668:SF2">
    <property type="entry name" value="ALLANTOINASE"/>
    <property type="match status" value="1"/>
</dbReference>
<dbReference type="NCBIfam" id="TIGR00857">
    <property type="entry name" value="pyrC_multi"/>
    <property type="match status" value="1"/>
</dbReference>
<evidence type="ECO:0000313" key="5">
    <source>
        <dbReference type="EMBL" id="VAW80158.1"/>
    </source>
</evidence>
<gene>
    <name evidence="5" type="ORF">MNBD_GAMMA15-1442</name>
</gene>
<dbReference type="GO" id="GO:0006145">
    <property type="term" value="P:purine nucleobase catabolic process"/>
    <property type="evidence" value="ECO:0007669"/>
    <property type="project" value="TreeGrafter"/>
</dbReference>
<keyword evidence="2" id="KW-0665">Pyrimidine biosynthesis</keyword>
<dbReference type="Gene3D" id="3.20.20.140">
    <property type="entry name" value="Metal-dependent hydrolases"/>
    <property type="match status" value="1"/>
</dbReference>
<keyword evidence="5" id="KW-0378">Hydrolase</keyword>
<dbReference type="GO" id="GO:0004038">
    <property type="term" value="F:allantoinase activity"/>
    <property type="evidence" value="ECO:0007669"/>
    <property type="project" value="TreeGrafter"/>
</dbReference>
<organism evidence="5">
    <name type="scientific">hydrothermal vent metagenome</name>
    <dbReference type="NCBI Taxonomy" id="652676"/>
    <lineage>
        <taxon>unclassified sequences</taxon>
        <taxon>metagenomes</taxon>
        <taxon>ecological metagenomes</taxon>
    </lineage>
</organism>
<accession>A0A3B0YGW5</accession>
<dbReference type="Pfam" id="PF07969">
    <property type="entry name" value="Amidohydro_3"/>
    <property type="match status" value="1"/>
</dbReference>
<dbReference type="GO" id="GO:0005737">
    <property type="term" value="C:cytoplasm"/>
    <property type="evidence" value="ECO:0007669"/>
    <property type="project" value="TreeGrafter"/>
</dbReference>
<dbReference type="InterPro" id="IPR050138">
    <property type="entry name" value="DHOase/Allantoinase_Hydrolase"/>
</dbReference>
<name>A0A3B0YGW5_9ZZZZ</name>
<dbReference type="InterPro" id="IPR011059">
    <property type="entry name" value="Metal-dep_hydrolase_composite"/>
</dbReference>
<proteinExistence type="predicted"/>
<dbReference type="InterPro" id="IPR013108">
    <property type="entry name" value="Amidohydro_3"/>
</dbReference>
<evidence type="ECO:0000259" key="4">
    <source>
        <dbReference type="Pfam" id="PF12890"/>
    </source>
</evidence>
<dbReference type="Pfam" id="PF12890">
    <property type="entry name" value="DHOase"/>
    <property type="match status" value="1"/>
</dbReference>
<dbReference type="InterPro" id="IPR024403">
    <property type="entry name" value="DHOase_cat"/>
</dbReference>
<feature type="domain" description="Dihydroorotase catalytic" evidence="4">
    <location>
        <begin position="56"/>
        <end position="241"/>
    </location>
</feature>
<dbReference type="EMBL" id="UOFN01000124">
    <property type="protein sequence ID" value="VAW80158.1"/>
    <property type="molecule type" value="Genomic_DNA"/>
</dbReference>
<dbReference type="GO" id="GO:0046872">
    <property type="term" value="F:metal ion binding"/>
    <property type="evidence" value="ECO:0007669"/>
    <property type="project" value="InterPro"/>
</dbReference>
<protein>
    <submittedName>
        <fullName evidence="5">Dihydroorotase</fullName>
        <ecNumber evidence="5">3.5.2.3</ecNumber>
    </submittedName>
</protein>